<dbReference type="Gene3D" id="1.10.10.10">
    <property type="entry name" value="Winged helix-like DNA-binding domain superfamily/Winged helix DNA-binding domain"/>
    <property type="match status" value="1"/>
</dbReference>
<evidence type="ECO:0000256" key="2">
    <source>
        <dbReference type="ARBA" id="ARBA00022679"/>
    </source>
</evidence>
<dbReference type="SUPFAM" id="SSF53335">
    <property type="entry name" value="S-adenosyl-L-methionine-dependent methyltransferases"/>
    <property type="match status" value="1"/>
</dbReference>
<dbReference type="CDD" id="cd02440">
    <property type="entry name" value="AdoMet_MTases"/>
    <property type="match status" value="1"/>
</dbReference>
<comment type="caution">
    <text evidence="5">The sequence shown here is derived from an EMBL/GenBank/DDBJ whole genome shotgun (WGS) entry which is preliminary data.</text>
</comment>
<dbReference type="GO" id="GO:0032259">
    <property type="term" value="P:methylation"/>
    <property type="evidence" value="ECO:0007669"/>
    <property type="project" value="UniProtKB-KW"/>
</dbReference>
<feature type="domain" description="O-methyltransferase C-terminal" evidence="4">
    <location>
        <begin position="190"/>
        <end position="389"/>
    </location>
</feature>
<organism evidence="5 6">
    <name type="scientific">Diplogelasinospora grovesii</name>
    <dbReference type="NCBI Taxonomy" id="303347"/>
    <lineage>
        <taxon>Eukaryota</taxon>
        <taxon>Fungi</taxon>
        <taxon>Dikarya</taxon>
        <taxon>Ascomycota</taxon>
        <taxon>Pezizomycotina</taxon>
        <taxon>Sordariomycetes</taxon>
        <taxon>Sordariomycetidae</taxon>
        <taxon>Sordariales</taxon>
        <taxon>Diplogelasinosporaceae</taxon>
        <taxon>Diplogelasinospora</taxon>
    </lineage>
</organism>
<dbReference type="EMBL" id="MU853880">
    <property type="protein sequence ID" value="KAK3936555.1"/>
    <property type="molecule type" value="Genomic_DNA"/>
</dbReference>
<dbReference type="AlphaFoldDB" id="A0AAN6N0K7"/>
<sequence length="415" mass="46965">MSSATENASILHLAAGILEDTKEFIKYLESSNVALPTFSPTAEALPTKPEFQQLQTRLKTQLEDLQLLVDGPSRFYRYFLVSGYEIAAFQIALDFDFFTLVPTEGDIPLEDLANKAGLDQDRTNRVIRMLITQRVFQETKPGFFAHNSFSIALQRDDEMRSMVHYSFDEMLKACAQSSDAIKATPFEADSVHCPFYARFGVPIFDYYKKRPEHSGRFAKAMAGWRKHSYPWEDLKGTVVDIGGGSGHVSIELARFFPHLKFAVQDGDASMLAQGQRLLSDNVRDRISFTRANFFEPQPYMGASAYLIRQCTHNWADHDVVTILKSIVPGLEGSAPGTPLLINDMIMPEPGSKVPRIWERERRQADMVMLVCYGAKQRTVSEFNTLLKEADPRYVIRKVHAEQGALGLLEVYLDRK</sequence>
<dbReference type="InterPro" id="IPR016461">
    <property type="entry name" value="COMT-like"/>
</dbReference>
<name>A0AAN6N0K7_9PEZI</name>
<gene>
    <name evidence="5" type="ORF">QBC46DRAFT_418730</name>
</gene>
<dbReference type="PANTHER" id="PTHR43712:SF12">
    <property type="entry name" value="STERIGMATOCYSTIN 8-O-METHYLTRANSFERASE"/>
    <property type="match status" value="1"/>
</dbReference>
<evidence type="ECO:0000256" key="1">
    <source>
        <dbReference type="ARBA" id="ARBA00022603"/>
    </source>
</evidence>
<evidence type="ECO:0000313" key="5">
    <source>
        <dbReference type="EMBL" id="KAK3936555.1"/>
    </source>
</evidence>
<keyword evidence="2" id="KW-0808">Transferase</keyword>
<accession>A0AAN6N0K7</accession>
<keyword evidence="6" id="KW-1185">Reference proteome</keyword>
<dbReference type="GO" id="GO:0008171">
    <property type="term" value="F:O-methyltransferase activity"/>
    <property type="evidence" value="ECO:0007669"/>
    <property type="project" value="InterPro"/>
</dbReference>
<evidence type="ECO:0000259" key="4">
    <source>
        <dbReference type="Pfam" id="PF00891"/>
    </source>
</evidence>
<reference evidence="6" key="1">
    <citation type="journal article" date="2023" name="Mol. Phylogenet. Evol.">
        <title>Genome-scale phylogeny and comparative genomics of the fungal order Sordariales.</title>
        <authorList>
            <person name="Hensen N."/>
            <person name="Bonometti L."/>
            <person name="Westerberg I."/>
            <person name="Brannstrom I.O."/>
            <person name="Guillou S."/>
            <person name="Cros-Aarteil S."/>
            <person name="Calhoun S."/>
            <person name="Haridas S."/>
            <person name="Kuo A."/>
            <person name="Mondo S."/>
            <person name="Pangilinan J."/>
            <person name="Riley R."/>
            <person name="LaButti K."/>
            <person name="Andreopoulos B."/>
            <person name="Lipzen A."/>
            <person name="Chen C."/>
            <person name="Yan M."/>
            <person name="Daum C."/>
            <person name="Ng V."/>
            <person name="Clum A."/>
            <person name="Steindorff A."/>
            <person name="Ohm R.A."/>
            <person name="Martin F."/>
            <person name="Silar P."/>
            <person name="Natvig D.O."/>
            <person name="Lalanne C."/>
            <person name="Gautier V."/>
            <person name="Ament-Velasquez S.L."/>
            <person name="Kruys A."/>
            <person name="Hutchinson M.I."/>
            <person name="Powell A.J."/>
            <person name="Barry K."/>
            <person name="Miller A.N."/>
            <person name="Grigoriev I.V."/>
            <person name="Debuchy R."/>
            <person name="Gladieux P."/>
            <person name="Hiltunen Thoren M."/>
            <person name="Johannesson H."/>
        </authorList>
    </citation>
    <scope>NUCLEOTIDE SEQUENCE [LARGE SCALE GENOMIC DNA]</scope>
    <source>
        <strain evidence="6">CBS 340.73</strain>
    </source>
</reference>
<dbReference type="Gene3D" id="3.40.50.150">
    <property type="entry name" value="Vaccinia Virus protein VP39"/>
    <property type="match status" value="1"/>
</dbReference>
<dbReference type="InterPro" id="IPR001077">
    <property type="entry name" value="COMT_C"/>
</dbReference>
<dbReference type="InterPro" id="IPR029063">
    <property type="entry name" value="SAM-dependent_MTases_sf"/>
</dbReference>
<dbReference type="InterPro" id="IPR036390">
    <property type="entry name" value="WH_DNA-bd_sf"/>
</dbReference>
<keyword evidence="1 5" id="KW-0489">Methyltransferase</keyword>
<dbReference type="PANTHER" id="PTHR43712">
    <property type="entry name" value="PUTATIVE (AFU_ORTHOLOGUE AFUA_4G14580)-RELATED"/>
    <property type="match status" value="1"/>
</dbReference>
<proteinExistence type="predicted"/>
<dbReference type="PROSITE" id="PS51683">
    <property type="entry name" value="SAM_OMT_II"/>
    <property type="match status" value="1"/>
</dbReference>
<dbReference type="Pfam" id="PF00891">
    <property type="entry name" value="Methyltransf_2"/>
    <property type="match status" value="1"/>
</dbReference>
<dbReference type="Proteomes" id="UP001303473">
    <property type="component" value="Unassembled WGS sequence"/>
</dbReference>
<dbReference type="SUPFAM" id="SSF46785">
    <property type="entry name" value="Winged helix' DNA-binding domain"/>
    <property type="match status" value="1"/>
</dbReference>
<evidence type="ECO:0000313" key="6">
    <source>
        <dbReference type="Proteomes" id="UP001303473"/>
    </source>
</evidence>
<dbReference type="InterPro" id="IPR036388">
    <property type="entry name" value="WH-like_DNA-bd_sf"/>
</dbReference>
<evidence type="ECO:0000256" key="3">
    <source>
        <dbReference type="ARBA" id="ARBA00022691"/>
    </source>
</evidence>
<protein>
    <submittedName>
        <fullName evidence="5">S-adenosyl-L-methionine-dependent methyltransferase</fullName>
    </submittedName>
</protein>
<keyword evidence="3" id="KW-0949">S-adenosyl-L-methionine</keyword>